<dbReference type="GO" id="GO:0046982">
    <property type="term" value="F:protein heterodimerization activity"/>
    <property type="evidence" value="ECO:0007669"/>
    <property type="project" value="InterPro"/>
</dbReference>
<dbReference type="EMBL" id="VJZA01000018">
    <property type="protein sequence ID" value="TVT22421.1"/>
    <property type="molecule type" value="Genomic_DNA"/>
</dbReference>
<sequence length="149" mass="16836">MSVMGVAKFERFFRAAAGLDVDKNDLKRYNQFINTQLYDLFLMARNTAKTNGRDVIEPQDLPITKGLQESMHEFRRLDEDIELQPLLDAIAARPSLELAVSEEAEARLPAIAGGLSCALARTFKLIEPGLKNPQTTHWETVFEIFDLLL</sequence>
<evidence type="ECO:0000313" key="1">
    <source>
        <dbReference type="EMBL" id="TVT22421.1"/>
    </source>
</evidence>
<reference evidence="1 2" key="1">
    <citation type="submission" date="2019-07" db="EMBL/GenBank/DDBJ databases">
        <title>New species of Amycolatopsis and Streptomyces.</title>
        <authorList>
            <person name="Duangmal K."/>
            <person name="Teo W.F.A."/>
            <person name="Lipun K."/>
        </authorList>
    </citation>
    <scope>NUCLEOTIDE SEQUENCE [LARGE SCALE GENOMIC DNA]</scope>
    <source>
        <strain evidence="1 2">JCM 30562</strain>
    </source>
</reference>
<accession>A0A558ADT7</accession>
<dbReference type="OrthoDB" id="14134at2"/>
<dbReference type="InterPro" id="IPR015207">
    <property type="entry name" value="DUF1931"/>
</dbReference>
<protein>
    <submittedName>
        <fullName evidence="1">DUF1931 family protein</fullName>
    </submittedName>
</protein>
<name>A0A558ADT7_9PSEU</name>
<dbReference type="CDD" id="cd22922">
    <property type="entry name" value="HFD_Aq328-like_rpt1"/>
    <property type="match status" value="1"/>
</dbReference>
<keyword evidence="2" id="KW-1185">Reference proteome</keyword>
<proteinExistence type="predicted"/>
<organism evidence="1 2">
    <name type="scientific">Amycolatopsis acidiphila</name>
    <dbReference type="NCBI Taxonomy" id="715473"/>
    <lineage>
        <taxon>Bacteria</taxon>
        <taxon>Bacillati</taxon>
        <taxon>Actinomycetota</taxon>
        <taxon>Actinomycetes</taxon>
        <taxon>Pseudonocardiales</taxon>
        <taxon>Pseudonocardiaceae</taxon>
        <taxon>Amycolatopsis</taxon>
    </lineage>
</organism>
<gene>
    <name evidence="1" type="ORF">FNH06_13610</name>
</gene>
<dbReference type="SUPFAM" id="SSF47113">
    <property type="entry name" value="Histone-fold"/>
    <property type="match status" value="1"/>
</dbReference>
<dbReference type="AlphaFoldDB" id="A0A558ADT7"/>
<dbReference type="Pfam" id="PF09123">
    <property type="entry name" value="DUF1931"/>
    <property type="match status" value="1"/>
</dbReference>
<dbReference type="InterPro" id="IPR009072">
    <property type="entry name" value="Histone-fold"/>
</dbReference>
<dbReference type="CDD" id="cd22923">
    <property type="entry name" value="HFD_Aq328-like_rpt2"/>
    <property type="match status" value="1"/>
</dbReference>
<dbReference type="RefSeq" id="WP_144638184.1">
    <property type="nucleotide sequence ID" value="NZ_BNAX01000020.1"/>
</dbReference>
<evidence type="ECO:0000313" key="2">
    <source>
        <dbReference type="Proteomes" id="UP000318578"/>
    </source>
</evidence>
<dbReference type="Proteomes" id="UP000318578">
    <property type="component" value="Unassembled WGS sequence"/>
</dbReference>
<dbReference type="Gene3D" id="1.10.20.10">
    <property type="entry name" value="Histone, subunit A"/>
    <property type="match status" value="1"/>
</dbReference>
<comment type="caution">
    <text evidence="1">The sequence shown here is derived from an EMBL/GenBank/DDBJ whole genome shotgun (WGS) entry which is preliminary data.</text>
</comment>